<sequence>MGLFDRLFAGERLPRLPKTARIADVDALHVRTAGELVVCSMDTTGLRALIDAAADRIPLQLRGPGRRTTFVPVTKVQKIVLDPDHGWIIPLVPEACADIATWEVAPSEHQLGSLAVVVE</sequence>
<name>A0A2U1T6S9_9CORY</name>
<organism evidence="1 2">
    <name type="scientific">Corynebacterium yudongzhengii</name>
    <dbReference type="NCBI Taxonomy" id="2080740"/>
    <lineage>
        <taxon>Bacteria</taxon>
        <taxon>Bacillati</taxon>
        <taxon>Actinomycetota</taxon>
        <taxon>Actinomycetes</taxon>
        <taxon>Mycobacteriales</taxon>
        <taxon>Corynebacteriaceae</taxon>
        <taxon>Corynebacterium</taxon>
    </lineage>
</organism>
<protein>
    <submittedName>
        <fullName evidence="1">Uncharacterized protein</fullName>
    </submittedName>
</protein>
<dbReference type="KEGG" id="cyz:C3B44_07830"/>
<dbReference type="Proteomes" id="UP000244989">
    <property type="component" value="Unassembled WGS sequence"/>
</dbReference>
<evidence type="ECO:0000313" key="2">
    <source>
        <dbReference type="Proteomes" id="UP000244989"/>
    </source>
</evidence>
<gene>
    <name evidence="1" type="ORF">DF222_06350</name>
</gene>
<reference evidence="2" key="1">
    <citation type="submission" date="2018-04" db="EMBL/GenBank/DDBJ databases">
        <authorList>
            <person name="Liu S."/>
            <person name="Wang Z."/>
            <person name="Li J."/>
        </authorList>
    </citation>
    <scope>NUCLEOTIDE SEQUENCE [LARGE SCALE GENOMIC DNA]</scope>
    <source>
        <strain evidence="2">2189</strain>
    </source>
</reference>
<dbReference type="EMBL" id="QEEZ01000009">
    <property type="protein sequence ID" value="PWC01721.1"/>
    <property type="molecule type" value="Genomic_DNA"/>
</dbReference>
<evidence type="ECO:0000313" key="1">
    <source>
        <dbReference type="EMBL" id="PWC01721.1"/>
    </source>
</evidence>
<dbReference type="OrthoDB" id="4427708at2"/>
<accession>A0A2U1T6S9</accession>
<keyword evidence="2" id="KW-1185">Reference proteome</keyword>
<proteinExistence type="predicted"/>
<dbReference type="AlphaFoldDB" id="A0A2U1T6S9"/>
<comment type="caution">
    <text evidence="1">The sequence shown here is derived from an EMBL/GenBank/DDBJ whole genome shotgun (WGS) entry which is preliminary data.</text>
</comment>
<dbReference type="RefSeq" id="WP_108431887.1">
    <property type="nucleotide sequence ID" value="NZ_CP026947.1"/>
</dbReference>